<evidence type="ECO:0000256" key="1">
    <source>
        <dbReference type="ARBA" id="ARBA00001941"/>
    </source>
</evidence>
<evidence type="ECO:0000256" key="11">
    <source>
        <dbReference type="PIRSR" id="PIRSR605478-2"/>
    </source>
</evidence>
<dbReference type="Pfam" id="PF22613">
    <property type="entry name" value="Transketolase_C_1"/>
    <property type="match status" value="1"/>
</dbReference>
<keyword evidence="8 12" id="KW-0786">Thiamine pyrophosphate</keyword>
<feature type="binding site" evidence="12">
    <location>
        <position position="269"/>
    </location>
    <ligand>
        <name>thiamine diphosphate</name>
        <dbReference type="ChEBI" id="CHEBI:58937"/>
    </ligand>
</feature>
<feature type="binding site" evidence="13">
    <location>
        <position position="163"/>
    </location>
    <ligand>
        <name>Mg(2+)</name>
        <dbReference type="ChEBI" id="CHEBI:18420"/>
    </ligand>
</feature>
<comment type="cofactor">
    <cofactor evidence="13">
        <name>Mg(2+)</name>
        <dbReference type="ChEBI" id="CHEBI:18420"/>
    </cofactor>
    <text evidence="13">Binds 1 Mg(2+) ion per subunit. Can also utilize other divalent metal cations, such as Ca(2+), Mn(2+) and Co(2+).</text>
</comment>
<dbReference type="OrthoDB" id="10267175at2759"/>
<feature type="binding site" evidence="11">
    <location>
        <position position="473"/>
    </location>
    <ligand>
        <name>substrate</name>
    </ligand>
</feature>
<keyword evidence="6 13" id="KW-0479">Metal-binding</keyword>
<dbReference type="Pfam" id="PF00456">
    <property type="entry name" value="Transketolase_N"/>
    <property type="match status" value="1"/>
</dbReference>
<feature type="binding site" evidence="11">
    <location>
        <position position="481"/>
    </location>
    <ligand>
        <name>substrate</name>
    </ligand>
</feature>
<dbReference type="InterPro" id="IPR009014">
    <property type="entry name" value="Transketo_C/PFOR_II"/>
</dbReference>
<dbReference type="Gene3D" id="3.40.50.970">
    <property type="match status" value="2"/>
</dbReference>
<dbReference type="NCBIfam" id="TIGR00232">
    <property type="entry name" value="tktlase_bact"/>
    <property type="match status" value="1"/>
</dbReference>
<feature type="binding site" evidence="13">
    <location>
        <position position="195"/>
    </location>
    <ligand>
        <name>Mg(2+)</name>
        <dbReference type="ChEBI" id="CHEBI:18420"/>
    </ligand>
</feature>
<evidence type="ECO:0000313" key="17">
    <source>
        <dbReference type="Proteomes" id="UP000245884"/>
    </source>
</evidence>
<feature type="domain" description="Transketolase-like pyrimidine-binding" evidence="15">
    <location>
        <begin position="361"/>
        <end position="537"/>
    </location>
</feature>
<comment type="catalytic activity">
    <reaction evidence="9">
        <text>D-sedoheptulose 7-phosphate + D-glyceraldehyde 3-phosphate = aldehydo-D-ribose 5-phosphate + D-xylulose 5-phosphate</text>
        <dbReference type="Rhea" id="RHEA:10508"/>
        <dbReference type="ChEBI" id="CHEBI:57483"/>
        <dbReference type="ChEBI" id="CHEBI:57737"/>
        <dbReference type="ChEBI" id="CHEBI:58273"/>
        <dbReference type="ChEBI" id="CHEBI:59776"/>
        <dbReference type="EC" id="2.2.1.1"/>
    </reaction>
</comment>
<feature type="binding site" evidence="12">
    <location>
        <position position="193"/>
    </location>
    <ligand>
        <name>thiamine diphosphate</name>
        <dbReference type="ChEBI" id="CHEBI:58937"/>
    </ligand>
</feature>
<evidence type="ECO:0000256" key="13">
    <source>
        <dbReference type="PIRSR" id="PIRSR605478-4"/>
    </source>
</evidence>
<evidence type="ECO:0000259" key="15">
    <source>
        <dbReference type="SMART" id="SM00861"/>
    </source>
</evidence>
<dbReference type="SUPFAM" id="SSF52518">
    <property type="entry name" value="Thiamin diphosphate-binding fold (THDP-binding)"/>
    <property type="match status" value="2"/>
</dbReference>
<feature type="binding site" evidence="12">
    <location>
        <position position="164"/>
    </location>
    <ligand>
        <name>thiamine diphosphate</name>
        <dbReference type="ChEBI" id="CHEBI:58937"/>
    </ligand>
</feature>
<reference evidence="16 17" key="1">
    <citation type="journal article" date="2018" name="Mol. Biol. Evol.">
        <title>Broad Genomic Sampling Reveals a Smut Pathogenic Ancestry of the Fungal Clade Ustilaginomycotina.</title>
        <authorList>
            <person name="Kijpornyongpan T."/>
            <person name="Mondo S.J."/>
            <person name="Barry K."/>
            <person name="Sandor L."/>
            <person name="Lee J."/>
            <person name="Lipzen A."/>
            <person name="Pangilinan J."/>
            <person name="LaButti K."/>
            <person name="Hainaut M."/>
            <person name="Henrissat B."/>
            <person name="Grigoriev I.V."/>
            <person name="Spatafora J.W."/>
            <person name="Aime M.C."/>
        </authorList>
    </citation>
    <scope>NUCLEOTIDE SEQUENCE [LARGE SCALE GENOMIC DNA]</scope>
    <source>
        <strain evidence="16 17">MCA 5214</strain>
    </source>
</reference>
<sequence>MSSLKPTNIDELSVATIRCLAADVVAKANSGHPGMPMGMAPISQVLFSKLFRTSGAGKTPWINRDRFVLSNGHGCALQYIIAHLLGYELSMEDLKEFRQLDSKTPGHPEAGHDTPMVECTTGPLGQGISNAVGLAIAQANAAATFNKEGLELFNNFTYCFLGDGCLMEGISSEACSLAGHLKLGNLICVYDDNHISIDGDTACSFTEDVEQRYLAYDWHVLHVNDGDRDLAGMAKALEEAKKVTDKPTIIRLKTTIGYGSKIQGGAGTHGAPLKADDIEQLKEKFGFDPSKKFHIPQEVYDFWHQIQERGAGYQKEWDQMFEQYKSKYPAEHAELSRRMAGKLPNGWEKALPTYSPSDSAVATRKLSETLLSKVSAAVPELLGGSADLTGSNLTRWSDATDFQHPSSQLGNYSGRYIRYGVREHAMGAIMNGLHAYGLHIPTSGTFLNFVSYAVGAVRLSALSNFRAIWVATHDSIGLGEDGPTHQPIETAMALRAIPNLNFMRPADGNEVSAMYKVAIESAKTPSVIALSRQNLPQLEGSTIEKAEKGGYVLKEVENADVTLVATGSEVAIARDAAAELEKKGIKARLVSMPCFRVFDIQPMEYRRSVLPSGQPIISLEAYTTLGWHKYSHVQHGINRFGASAPAPQVYEKLQIAPKPFAEKAEKVIAYYKKEKIPLVSPIELTAAFE</sequence>
<feature type="binding site" evidence="11">
    <location>
        <position position="269"/>
    </location>
    <ligand>
        <name>substrate</name>
    </ligand>
</feature>
<comment type="cofactor">
    <cofactor evidence="12">
        <name>thiamine diphosphate</name>
        <dbReference type="ChEBI" id="CHEBI:58937"/>
    </cofactor>
    <text evidence="12">Binds 1 thiamine pyrophosphate per subunit. During the reaction, the substrate forms a covalent intermediate with the cofactor.</text>
</comment>
<dbReference type="CDD" id="cd02012">
    <property type="entry name" value="TPP_TK"/>
    <property type="match status" value="1"/>
</dbReference>
<feature type="binding site" evidence="12">
    <location>
        <position position="73"/>
    </location>
    <ligand>
        <name>thiamine diphosphate</name>
        <dbReference type="ChEBI" id="CHEBI:58937"/>
    </ligand>
</feature>
<feature type="binding site" evidence="12">
    <location>
        <position position="449"/>
    </location>
    <ligand>
        <name>thiamine diphosphate</name>
        <dbReference type="ChEBI" id="CHEBI:58937"/>
    </ligand>
</feature>
<feature type="binding site" evidence="11">
    <location>
        <position position="485"/>
    </location>
    <ligand>
        <name>substrate</name>
    </ligand>
</feature>
<feature type="binding site" evidence="11">
    <location>
        <position position="391"/>
    </location>
    <ligand>
        <name>substrate</name>
    </ligand>
</feature>
<keyword evidence="17" id="KW-1185">Reference proteome</keyword>
<organism evidence="16 17">
    <name type="scientific">Jaminaea rosea</name>
    <dbReference type="NCBI Taxonomy" id="1569628"/>
    <lineage>
        <taxon>Eukaryota</taxon>
        <taxon>Fungi</taxon>
        <taxon>Dikarya</taxon>
        <taxon>Basidiomycota</taxon>
        <taxon>Ustilaginomycotina</taxon>
        <taxon>Exobasidiomycetes</taxon>
        <taxon>Microstromatales</taxon>
        <taxon>Microstromatales incertae sedis</taxon>
        <taxon>Jaminaea</taxon>
    </lineage>
</organism>
<feature type="binding site" evidence="11">
    <location>
        <position position="32"/>
    </location>
    <ligand>
        <name>substrate</name>
    </ligand>
</feature>
<dbReference type="FunFam" id="3.40.50.970:FF:000003">
    <property type="entry name" value="Transketolase"/>
    <property type="match status" value="1"/>
</dbReference>
<dbReference type="FunFam" id="3.40.50.920:FF:000003">
    <property type="entry name" value="Transketolase"/>
    <property type="match status" value="1"/>
</dbReference>
<evidence type="ECO:0000313" key="16">
    <source>
        <dbReference type="EMBL" id="PWN24595.1"/>
    </source>
</evidence>
<feature type="binding site" evidence="12">
    <location>
        <begin position="122"/>
        <end position="124"/>
    </location>
    <ligand>
        <name>thiamine diphosphate</name>
        <dbReference type="ChEBI" id="CHEBI:58937"/>
    </ligand>
</feature>
<feature type="binding site" evidence="13">
    <location>
        <position position="193"/>
    </location>
    <ligand>
        <name>Mg(2+)</name>
        <dbReference type="ChEBI" id="CHEBI:18420"/>
    </ligand>
</feature>
<dbReference type="STRING" id="1569628.A0A316UN61"/>
<evidence type="ECO:0000256" key="3">
    <source>
        <dbReference type="ARBA" id="ARBA00011738"/>
    </source>
</evidence>
<feature type="site" description="Important for catalytic activity" evidence="14">
    <location>
        <position position="32"/>
    </location>
</feature>
<dbReference type="InterPro" id="IPR029061">
    <property type="entry name" value="THDP-binding"/>
</dbReference>
<dbReference type="RefSeq" id="XP_025359207.1">
    <property type="nucleotide sequence ID" value="XM_025507172.1"/>
</dbReference>
<proteinExistence type="inferred from homology"/>
<dbReference type="Pfam" id="PF02779">
    <property type="entry name" value="Transket_pyr"/>
    <property type="match status" value="1"/>
</dbReference>
<accession>A0A316UN61</accession>
<evidence type="ECO:0000256" key="2">
    <source>
        <dbReference type="ARBA" id="ARBA00007131"/>
    </source>
</evidence>
<dbReference type="GO" id="GO:0006098">
    <property type="term" value="P:pentose-phosphate shunt"/>
    <property type="evidence" value="ECO:0007669"/>
    <property type="project" value="TreeGrafter"/>
</dbReference>
<dbReference type="InterPro" id="IPR055152">
    <property type="entry name" value="Transketolase-like_C_2"/>
</dbReference>
<evidence type="ECO:0000256" key="6">
    <source>
        <dbReference type="ARBA" id="ARBA00022723"/>
    </source>
</evidence>
<dbReference type="InterPro" id="IPR049557">
    <property type="entry name" value="Transketolase_CS"/>
</dbReference>
<dbReference type="InterPro" id="IPR005474">
    <property type="entry name" value="Transketolase_N"/>
</dbReference>
<feature type="site" description="Important for catalytic activity" evidence="14">
    <location>
        <position position="269"/>
    </location>
</feature>
<evidence type="ECO:0000256" key="5">
    <source>
        <dbReference type="ARBA" id="ARBA00022679"/>
    </source>
</evidence>
<dbReference type="PROSITE" id="PS00801">
    <property type="entry name" value="TRANSKETOLASE_1"/>
    <property type="match status" value="1"/>
</dbReference>
<dbReference type="EMBL" id="KZ819680">
    <property type="protein sequence ID" value="PWN24595.1"/>
    <property type="molecule type" value="Genomic_DNA"/>
</dbReference>
<dbReference type="SUPFAM" id="SSF52922">
    <property type="entry name" value="TK C-terminal domain-like"/>
    <property type="match status" value="1"/>
</dbReference>
<dbReference type="InterPro" id="IPR005478">
    <property type="entry name" value="Transketolase_bac-like"/>
</dbReference>
<dbReference type="GO" id="GO:0046872">
    <property type="term" value="F:metal ion binding"/>
    <property type="evidence" value="ECO:0007669"/>
    <property type="project" value="UniProtKB-KW"/>
</dbReference>
<feature type="active site" description="Proton donor" evidence="10">
    <location>
        <position position="423"/>
    </location>
</feature>
<dbReference type="SMART" id="SM00861">
    <property type="entry name" value="Transket_pyr"/>
    <property type="match status" value="1"/>
</dbReference>
<comment type="subunit">
    <text evidence="3">Homodimer.</text>
</comment>
<dbReference type="CDD" id="cd07033">
    <property type="entry name" value="TPP_PYR_DXS_TK_like"/>
    <property type="match status" value="1"/>
</dbReference>
<feature type="binding site" evidence="11">
    <location>
        <position position="532"/>
    </location>
    <ligand>
        <name>substrate</name>
    </ligand>
</feature>
<dbReference type="AlphaFoldDB" id="A0A316UN61"/>
<evidence type="ECO:0000256" key="10">
    <source>
        <dbReference type="PIRSR" id="PIRSR605478-1"/>
    </source>
</evidence>
<dbReference type="Proteomes" id="UP000245884">
    <property type="component" value="Unassembled WGS sequence"/>
</dbReference>
<dbReference type="PANTHER" id="PTHR43522:SF2">
    <property type="entry name" value="TRANSKETOLASE 1-RELATED"/>
    <property type="match status" value="1"/>
</dbReference>
<keyword evidence="5" id="KW-0808">Transferase</keyword>
<comment type="similarity">
    <text evidence="2">Belongs to the transketolase family.</text>
</comment>
<feature type="binding site" evidence="11">
    <location>
        <position position="364"/>
    </location>
    <ligand>
        <name>substrate</name>
    </ligand>
</feature>
<evidence type="ECO:0000256" key="14">
    <source>
        <dbReference type="PIRSR" id="PIRSR605478-5"/>
    </source>
</evidence>
<dbReference type="FunFam" id="3.40.50.970:FF:000004">
    <property type="entry name" value="Transketolase"/>
    <property type="match status" value="1"/>
</dbReference>
<dbReference type="InterPro" id="IPR033247">
    <property type="entry name" value="Transketolase_fam"/>
</dbReference>
<dbReference type="InterPro" id="IPR005475">
    <property type="entry name" value="Transketolase-like_Pyr-bd"/>
</dbReference>
<dbReference type="EC" id="2.2.1.1" evidence="4"/>
<evidence type="ECO:0000256" key="4">
    <source>
        <dbReference type="ARBA" id="ARBA00013152"/>
    </source>
</evidence>
<evidence type="ECO:0000256" key="9">
    <source>
        <dbReference type="ARBA" id="ARBA00049473"/>
    </source>
</evidence>
<dbReference type="GeneID" id="37028995"/>
<protein>
    <recommendedName>
        <fullName evidence="4">transketolase</fullName>
        <ecNumber evidence="4">2.2.1.1</ecNumber>
    </recommendedName>
</protein>
<dbReference type="GO" id="GO:0005634">
    <property type="term" value="C:nucleus"/>
    <property type="evidence" value="ECO:0007669"/>
    <property type="project" value="TreeGrafter"/>
</dbReference>
<dbReference type="GO" id="GO:0004802">
    <property type="term" value="F:transketolase activity"/>
    <property type="evidence" value="ECO:0007669"/>
    <property type="project" value="UniProtKB-EC"/>
</dbReference>
<comment type="cofactor">
    <cofactor evidence="1">
        <name>Co(2+)</name>
        <dbReference type="ChEBI" id="CHEBI:48828"/>
    </cofactor>
</comment>
<evidence type="ECO:0000256" key="12">
    <source>
        <dbReference type="PIRSR" id="PIRSR605478-3"/>
    </source>
</evidence>
<keyword evidence="7 13" id="KW-0460">Magnesium</keyword>
<name>A0A316UN61_9BASI</name>
<dbReference type="PANTHER" id="PTHR43522">
    <property type="entry name" value="TRANSKETOLASE"/>
    <property type="match status" value="1"/>
</dbReference>
<gene>
    <name evidence="16" type="ORF">BDZ90DRAFT_234869</name>
</gene>
<evidence type="ECO:0000256" key="7">
    <source>
        <dbReference type="ARBA" id="ARBA00022842"/>
    </source>
</evidence>
<dbReference type="GO" id="GO:0005829">
    <property type="term" value="C:cytosol"/>
    <property type="evidence" value="ECO:0007669"/>
    <property type="project" value="TreeGrafter"/>
</dbReference>
<evidence type="ECO:0000256" key="8">
    <source>
        <dbReference type="ARBA" id="ARBA00023052"/>
    </source>
</evidence>
<dbReference type="Gene3D" id="3.40.50.920">
    <property type="match status" value="1"/>
</dbReference>